<keyword evidence="7" id="KW-0479">Metal-binding</keyword>
<evidence type="ECO:0000256" key="2">
    <source>
        <dbReference type="ARBA" id="ARBA00004167"/>
    </source>
</evidence>
<dbReference type="Proteomes" id="UP000604825">
    <property type="component" value="Unassembled WGS sequence"/>
</dbReference>
<feature type="compositionally biased region" description="Low complexity" evidence="14">
    <location>
        <begin position="250"/>
        <end position="261"/>
    </location>
</feature>
<comment type="subcellular location">
    <subcellularLocation>
        <location evidence="2">Membrane</location>
        <topology evidence="2">Single-pass membrane protein</topology>
    </subcellularLocation>
</comment>
<keyword evidence="11 15" id="KW-1133">Transmembrane helix</keyword>
<dbReference type="GO" id="GO:0008270">
    <property type="term" value="F:zinc ion binding"/>
    <property type="evidence" value="ECO:0007669"/>
    <property type="project" value="UniProtKB-KW"/>
</dbReference>
<evidence type="ECO:0000256" key="11">
    <source>
        <dbReference type="ARBA" id="ARBA00022989"/>
    </source>
</evidence>
<feature type="compositionally biased region" description="Pro residues" evidence="14">
    <location>
        <begin position="1"/>
        <end position="10"/>
    </location>
</feature>
<dbReference type="PROSITE" id="PS50089">
    <property type="entry name" value="ZF_RING_2"/>
    <property type="match status" value="1"/>
</dbReference>
<dbReference type="GO" id="GO:0016020">
    <property type="term" value="C:membrane"/>
    <property type="evidence" value="ECO:0007669"/>
    <property type="project" value="UniProtKB-SubCell"/>
</dbReference>
<keyword evidence="10" id="KW-0862">Zinc</keyword>
<dbReference type="Pfam" id="PF13639">
    <property type="entry name" value="zf-RING_2"/>
    <property type="match status" value="1"/>
</dbReference>
<dbReference type="InterPro" id="IPR013083">
    <property type="entry name" value="Znf_RING/FYVE/PHD"/>
</dbReference>
<dbReference type="Gene3D" id="3.30.40.10">
    <property type="entry name" value="Zinc/RING finger domain, C3HC4 (zinc finger)"/>
    <property type="match status" value="1"/>
</dbReference>
<evidence type="ECO:0000256" key="4">
    <source>
        <dbReference type="ARBA" id="ARBA00012483"/>
    </source>
</evidence>
<evidence type="ECO:0000256" key="7">
    <source>
        <dbReference type="ARBA" id="ARBA00022723"/>
    </source>
</evidence>
<keyword evidence="18" id="KW-1185">Reference proteome</keyword>
<dbReference type="InterPro" id="IPR001841">
    <property type="entry name" value="Znf_RING"/>
</dbReference>
<dbReference type="AlphaFoldDB" id="A0A811QTW6"/>
<keyword evidence="8 13" id="KW-0863">Zinc-finger</keyword>
<comment type="catalytic activity">
    <reaction evidence="1">
        <text>S-ubiquitinyl-[E2 ubiquitin-conjugating enzyme]-L-cysteine + [acceptor protein]-L-lysine = [E2 ubiquitin-conjugating enzyme]-L-cysteine + N(6)-ubiquitinyl-[acceptor protein]-L-lysine.</text>
        <dbReference type="EC" id="2.3.2.27"/>
    </reaction>
</comment>
<evidence type="ECO:0000256" key="10">
    <source>
        <dbReference type="ARBA" id="ARBA00022833"/>
    </source>
</evidence>
<gene>
    <name evidence="17" type="ORF">NCGR_LOCUS45308</name>
</gene>
<reference evidence="17" key="1">
    <citation type="submission" date="2020-10" db="EMBL/GenBank/DDBJ databases">
        <authorList>
            <person name="Han B."/>
            <person name="Lu T."/>
            <person name="Zhao Q."/>
            <person name="Huang X."/>
            <person name="Zhao Y."/>
        </authorList>
    </citation>
    <scope>NUCLEOTIDE SEQUENCE</scope>
</reference>
<sequence length="283" mass="29937">MTSPLAPSPPARQGMQSPSPTTKVAPPPPPLAVDAAVIMGVLTAVLLALFLFLIYAKHCKERGPGEGAGGLGLGFAPSSCDRCRSGLSSSAVGTLPAVRFGDGDGDADADRATECAVCLGTFDAAELLRVLPACRHAFHAECVDTWLLAHSTCPVCRRRVTRGRVDDPEPEEPAATRQHGRLDLAARTVPGRRSAGDAEVQVQVEVVVHRAWDQRWSTNGLVGRVAYLEAARHRRDDLGVLVVTADESRSSAASSRRGPASWLRSSSAPGYCSCSPDEVLNPR</sequence>
<comment type="caution">
    <text evidence="17">The sequence shown here is derived from an EMBL/GenBank/DDBJ whole genome shotgun (WGS) entry which is preliminary data.</text>
</comment>
<evidence type="ECO:0000256" key="5">
    <source>
        <dbReference type="ARBA" id="ARBA00022679"/>
    </source>
</evidence>
<keyword evidence="9" id="KW-0833">Ubl conjugation pathway</keyword>
<comment type="pathway">
    <text evidence="3">Protein modification; protein ubiquitination.</text>
</comment>
<dbReference type="CDD" id="cd16461">
    <property type="entry name" value="RING-H2_EL5-like"/>
    <property type="match status" value="1"/>
</dbReference>
<evidence type="ECO:0000256" key="3">
    <source>
        <dbReference type="ARBA" id="ARBA00004906"/>
    </source>
</evidence>
<evidence type="ECO:0000313" key="17">
    <source>
        <dbReference type="EMBL" id="CAD6261922.1"/>
    </source>
</evidence>
<protein>
    <recommendedName>
        <fullName evidence="4">RING-type E3 ubiquitin transferase</fullName>
        <ecNumber evidence="4">2.3.2.27</ecNumber>
    </recommendedName>
</protein>
<dbReference type="OrthoDB" id="8062037at2759"/>
<evidence type="ECO:0000256" key="6">
    <source>
        <dbReference type="ARBA" id="ARBA00022692"/>
    </source>
</evidence>
<dbReference type="EMBL" id="CAJGYO010000012">
    <property type="protein sequence ID" value="CAD6261922.1"/>
    <property type="molecule type" value="Genomic_DNA"/>
</dbReference>
<feature type="region of interest" description="Disordered" evidence="14">
    <location>
        <begin position="1"/>
        <end position="27"/>
    </location>
</feature>
<feature type="transmembrane region" description="Helical" evidence="15">
    <location>
        <begin position="35"/>
        <end position="56"/>
    </location>
</feature>
<keyword evidence="6 15" id="KW-0812">Transmembrane</keyword>
<name>A0A811QTW6_9POAL</name>
<feature type="domain" description="RING-type" evidence="16">
    <location>
        <begin position="115"/>
        <end position="157"/>
    </location>
</feature>
<dbReference type="GO" id="GO:0061630">
    <property type="term" value="F:ubiquitin protein ligase activity"/>
    <property type="evidence" value="ECO:0007669"/>
    <property type="project" value="UniProtKB-EC"/>
</dbReference>
<evidence type="ECO:0000256" key="12">
    <source>
        <dbReference type="ARBA" id="ARBA00023136"/>
    </source>
</evidence>
<organism evidence="17 18">
    <name type="scientific">Miscanthus lutarioriparius</name>
    <dbReference type="NCBI Taxonomy" id="422564"/>
    <lineage>
        <taxon>Eukaryota</taxon>
        <taxon>Viridiplantae</taxon>
        <taxon>Streptophyta</taxon>
        <taxon>Embryophyta</taxon>
        <taxon>Tracheophyta</taxon>
        <taxon>Spermatophyta</taxon>
        <taxon>Magnoliopsida</taxon>
        <taxon>Liliopsida</taxon>
        <taxon>Poales</taxon>
        <taxon>Poaceae</taxon>
        <taxon>PACMAD clade</taxon>
        <taxon>Panicoideae</taxon>
        <taxon>Andropogonodae</taxon>
        <taxon>Andropogoneae</taxon>
        <taxon>Saccharinae</taxon>
        <taxon>Miscanthus</taxon>
    </lineage>
</organism>
<evidence type="ECO:0000256" key="8">
    <source>
        <dbReference type="ARBA" id="ARBA00022771"/>
    </source>
</evidence>
<keyword evidence="12 15" id="KW-0472">Membrane</keyword>
<dbReference type="SUPFAM" id="SSF57850">
    <property type="entry name" value="RING/U-box"/>
    <property type="match status" value="1"/>
</dbReference>
<accession>A0A811QTW6</accession>
<evidence type="ECO:0000256" key="13">
    <source>
        <dbReference type="PROSITE-ProRule" id="PRU00175"/>
    </source>
</evidence>
<feature type="region of interest" description="Disordered" evidence="14">
    <location>
        <begin position="246"/>
        <end position="283"/>
    </location>
</feature>
<evidence type="ECO:0000259" key="16">
    <source>
        <dbReference type="PROSITE" id="PS50089"/>
    </source>
</evidence>
<evidence type="ECO:0000256" key="15">
    <source>
        <dbReference type="SAM" id="Phobius"/>
    </source>
</evidence>
<keyword evidence="5" id="KW-0808">Transferase</keyword>
<dbReference type="FunFam" id="3.30.40.10:FF:000187">
    <property type="entry name" value="E3 ubiquitin-protein ligase ATL6"/>
    <property type="match status" value="1"/>
</dbReference>
<evidence type="ECO:0000256" key="9">
    <source>
        <dbReference type="ARBA" id="ARBA00022786"/>
    </source>
</evidence>
<dbReference type="SMART" id="SM00184">
    <property type="entry name" value="RING"/>
    <property type="match status" value="1"/>
</dbReference>
<dbReference type="PANTHER" id="PTHR46539:SF5">
    <property type="entry name" value="RING ZINC FINGER DOMAIN SUPERFAMILY PROTEIN-RELATED"/>
    <property type="match status" value="1"/>
</dbReference>
<evidence type="ECO:0000256" key="1">
    <source>
        <dbReference type="ARBA" id="ARBA00000900"/>
    </source>
</evidence>
<dbReference type="EC" id="2.3.2.27" evidence="4"/>
<proteinExistence type="predicted"/>
<evidence type="ECO:0000256" key="14">
    <source>
        <dbReference type="SAM" id="MobiDB-lite"/>
    </source>
</evidence>
<evidence type="ECO:0000313" key="18">
    <source>
        <dbReference type="Proteomes" id="UP000604825"/>
    </source>
</evidence>
<dbReference type="PANTHER" id="PTHR46539">
    <property type="entry name" value="E3 UBIQUITIN-PROTEIN LIGASE ATL42"/>
    <property type="match status" value="1"/>
</dbReference>